<dbReference type="GeneID" id="87953384"/>
<evidence type="ECO:0000256" key="2">
    <source>
        <dbReference type="SAM" id="SignalP"/>
    </source>
</evidence>
<protein>
    <submittedName>
        <fullName evidence="3">Uncharacterized protein</fullName>
    </submittedName>
</protein>
<keyword evidence="2" id="KW-0732">Signal</keyword>
<feature type="signal peptide" evidence="2">
    <location>
        <begin position="1"/>
        <end position="20"/>
    </location>
</feature>
<evidence type="ECO:0000313" key="3">
    <source>
        <dbReference type="EMBL" id="WRT64321.1"/>
    </source>
</evidence>
<organism evidence="3 4">
    <name type="scientific">Kwoniella shivajii</name>
    <dbReference type="NCBI Taxonomy" id="564305"/>
    <lineage>
        <taxon>Eukaryota</taxon>
        <taxon>Fungi</taxon>
        <taxon>Dikarya</taxon>
        <taxon>Basidiomycota</taxon>
        <taxon>Agaricomycotina</taxon>
        <taxon>Tremellomycetes</taxon>
        <taxon>Tremellales</taxon>
        <taxon>Cryptococcaceae</taxon>
        <taxon>Kwoniella</taxon>
    </lineage>
</organism>
<dbReference type="Proteomes" id="UP001329825">
    <property type="component" value="Chromosome 1"/>
</dbReference>
<dbReference type="RefSeq" id="XP_062789061.1">
    <property type="nucleotide sequence ID" value="XM_062933010.1"/>
</dbReference>
<keyword evidence="1" id="KW-0812">Transmembrane</keyword>
<evidence type="ECO:0000256" key="1">
    <source>
        <dbReference type="SAM" id="Phobius"/>
    </source>
</evidence>
<name>A0ABZ1CRN8_9TREE</name>
<feature type="chain" id="PRO_5046409542" evidence="2">
    <location>
        <begin position="21"/>
        <end position="185"/>
    </location>
</feature>
<gene>
    <name evidence="3" type="ORF">IL334_001253</name>
</gene>
<feature type="transmembrane region" description="Helical" evidence="1">
    <location>
        <begin position="159"/>
        <end position="181"/>
    </location>
</feature>
<reference evidence="3 4" key="1">
    <citation type="submission" date="2024-01" db="EMBL/GenBank/DDBJ databases">
        <title>Comparative genomics of Cryptococcus and Kwoniella reveals pathogenesis evolution and contrasting modes of karyotype evolution via chromosome fusion or intercentromeric recombination.</title>
        <authorList>
            <person name="Coelho M.A."/>
            <person name="David-Palma M."/>
            <person name="Shea T."/>
            <person name="Bowers K."/>
            <person name="McGinley-Smith S."/>
            <person name="Mohammad A.W."/>
            <person name="Gnirke A."/>
            <person name="Yurkov A.M."/>
            <person name="Nowrousian M."/>
            <person name="Sun S."/>
            <person name="Cuomo C.A."/>
            <person name="Heitman J."/>
        </authorList>
    </citation>
    <scope>NUCLEOTIDE SEQUENCE [LARGE SCALE GENOMIC DNA]</scope>
    <source>
        <strain evidence="3">CBS 11374</strain>
    </source>
</reference>
<dbReference type="EMBL" id="CP141881">
    <property type="protein sequence ID" value="WRT64321.1"/>
    <property type="molecule type" value="Genomic_DNA"/>
</dbReference>
<keyword evidence="4" id="KW-1185">Reference proteome</keyword>
<evidence type="ECO:0000313" key="4">
    <source>
        <dbReference type="Proteomes" id="UP001329825"/>
    </source>
</evidence>
<sequence length="185" mass="20385">MLRTYFFILFVFSAFVGVKSHPAPKADDYPASVARVFNELPEDTQSSHADLSEWPGDGDPVVLFIPDSKKHSARMTPNDDELPVVGVEMRAVPLLPEERDTEPPGVHMLRGKANVDIKNREVSTLEARKKKKKVKASSGNTTSSAIRITPFSLAIDDHGLAAIIMLVLVTGMGMTTLFLSWTKHQ</sequence>
<keyword evidence="1" id="KW-1133">Transmembrane helix</keyword>
<proteinExistence type="predicted"/>
<accession>A0ABZ1CRN8</accession>
<keyword evidence="1" id="KW-0472">Membrane</keyword>